<sequence>MASASIPVVAPDDDIIPMIWEPGDSQLPVGTVHSLKYWTGIVLFVIAYAILLPGLTINLYSYSFFGTEITKSTLTTITLLWDDGYLVPAILLAFFALVVPAVKLLLWRLSVYYENPVLIHIVQYISKWATTDAIVVAFLMAFLSVAVEGLITTELHAGFSCFVGYCLVSTAAAMLVHASPRDREDHSWVRPEWRRGLTFSVNGLALASWAVASHISFCALAITLNGRDIDKKDVSLWSAMTILYHNHPIALPVLAVFVWGLPALELVLWMVVSLVPPLALRVLPCITAHTSIGRSCWGLASWLRQLRFWVMWDVATVSIVVMNSALNSTDKLRCEIYWGPYLLWWIALVLMYIGRSIGDDFLRMVTSTLQGAPIRGVPTMSDTTESLTIVTDPAAATPVPSDDEETLLSGASDCAVCGRSASGMVPLSSCGHPICHRCRQLVLDPTVRCSKCDKVSTVPLLGDDESLTSSGPEGRGSPADEANSTSLWVSVAAGVSIAFAAWAIAAYMAKGRREATRRIVQDKARSFPFRIQPSAASPALSAAPSMSYSSFAYHARGRAVISALSEAVDRPCPLGWEGNTIIASASTEHPSCREEMGGGPVPSYVAELTTVQSWLKTRNLRGIRQITFLEEQDLRRLFRLLDASGTGGVPSTIVRSLIKTLSQDGEEGLNRGSEAALAALSTVDETEFVGIMSHCRGQLTEVDAPVVPIDIPVAAAYRRYEMDQISTTAQALTGDLSLLSLRLCARRDFDHVWGDSNPTSMRLFCSPSLARVSEQGVSGPGSSAAAGQAEKKVLKSRRRAVSRPARERPQEQLPDGEFCVYLGRGTDGGMAWWFWPPLNRRKVARRVRYLRTSIATGEVHLLCGHAGLYVYNPHTEDFVLTTFPIDEDREGRPYRWSSSARTLSALYVTSNSGTNPNKTDCGIHWSLPFSADDATHSRRARDGLVVLHSPLPPAEIGCPAELASFCREGNFIKVVEIAHSVYWLLSTGMVLYLTDRHLLYRVQPGVPDHDRSMPAVDLARRLNPITEADARALFNDPALTPRLRLLPMTRKVLTMAAGWKHALFVCEGGRIFGVGDNSQGQLGIGGQQLYAAVPTEVVALRGKATKDVACGGIFSLCLRHDGSVLSFGSGRRGELGYGEGVKLLRTPSRVPLPDRVSLISCGPETACCLTVTGTLFVWGAFLSLGADVQDIPIARNPGAHKTESESALHSDMPVAEHFTPTEVLSSRTSPFSKRTIARVAVAASAVFLSFAPS</sequence>
<feature type="repeat" description="RCC1" evidence="2">
    <location>
        <begin position="1122"/>
        <end position="1172"/>
    </location>
</feature>
<dbReference type="Pfam" id="PF00415">
    <property type="entry name" value="RCC1"/>
    <property type="match status" value="2"/>
</dbReference>
<feature type="transmembrane region" description="Helical" evidence="4">
    <location>
        <begin position="85"/>
        <end position="107"/>
    </location>
</feature>
<feature type="repeat" description="RCC1" evidence="2">
    <location>
        <begin position="1069"/>
        <end position="1121"/>
    </location>
</feature>
<feature type="region of interest" description="Disordered" evidence="3">
    <location>
        <begin position="776"/>
        <end position="811"/>
    </location>
</feature>
<dbReference type="PROSITE" id="PS50012">
    <property type="entry name" value="RCC1_3"/>
    <property type="match status" value="2"/>
</dbReference>
<dbReference type="InterPro" id="IPR000408">
    <property type="entry name" value="Reg_chr_condens"/>
</dbReference>
<evidence type="ECO:0000313" key="6">
    <source>
        <dbReference type="Proteomes" id="UP000570595"/>
    </source>
</evidence>
<keyword evidence="4" id="KW-1133">Transmembrane helix</keyword>
<dbReference type="InterPro" id="IPR009091">
    <property type="entry name" value="RCC1/BLIP-II"/>
</dbReference>
<dbReference type="InterPro" id="IPR007498">
    <property type="entry name" value="PqiA-like"/>
</dbReference>
<evidence type="ECO:0000256" key="4">
    <source>
        <dbReference type="SAM" id="Phobius"/>
    </source>
</evidence>
<feature type="transmembrane region" description="Helical" evidence="4">
    <location>
        <begin position="157"/>
        <end position="176"/>
    </location>
</feature>
<feature type="transmembrane region" description="Helical" evidence="4">
    <location>
        <begin position="487"/>
        <end position="509"/>
    </location>
</feature>
<evidence type="ECO:0000256" key="3">
    <source>
        <dbReference type="SAM" id="MobiDB-lite"/>
    </source>
</evidence>
<accession>A0A7J6LD10</accession>
<keyword evidence="4" id="KW-0472">Membrane</keyword>
<organism evidence="5 6">
    <name type="scientific">Perkinsus olseni</name>
    <name type="common">Perkinsus atlanticus</name>
    <dbReference type="NCBI Taxonomy" id="32597"/>
    <lineage>
        <taxon>Eukaryota</taxon>
        <taxon>Sar</taxon>
        <taxon>Alveolata</taxon>
        <taxon>Perkinsozoa</taxon>
        <taxon>Perkinsea</taxon>
        <taxon>Perkinsida</taxon>
        <taxon>Perkinsidae</taxon>
        <taxon>Perkinsus</taxon>
    </lineage>
</organism>
<dbReference type="EMBL" id="JABAHT010000369">
    <property type="protein sequence ID" value="KAF4657137.1"/>
    <property type="molecule type" value="Genomic_DNA"/>
</dbReference>
<reference evidence="5 6" key="1">
    <citation type="submission" date="2020-04" db="EMBL/GenBank/DDBJ databases">
        <title>Perkinsus olseni comparative genomics.</title>
        <authorList>
            <person name="Bogema D.R."/>
        </authorList>
    </citation>
    <scope>NUCLEOTIDE SEQUENCE [LARGE SCALE GENOMIC DNA]</scope>
    <source>
        <strain evidence="5">ATCC PRA-179</strain>
    </source>
</reference>
<feature type="transmembrane region" description="Helical" evidence="4">
    <location>
        <begin position="338"/>
        <end position="357"/>
    </location>
</feature>
<feature type="transmembrane region" description="Helical" evidence="4">
    <location>
        <begin position="197"/>
        <end position="222"/>
    </location>
</feature>
<protein>
    <submittedName>
        <fullName evidence="5">Uncharacterized protein</fullName>
    </submittedName>
</protein>
<dbReference type="OrthoDB" id="10256179at2759"/>
<proteinExistence type="predicted"/>
<dbReference type="Proteomes" id="UP000570595">
    <property type="component" value="Unassembled WGS sequence"/>
</dbReference>
<feature type="transmembrane region" description="Helical" evidence="4">
    <location>
        <begin position="128"/>
        <end position="151"/>
    </location>
</feature>
<dbReference type="Gene3D" id="2.130.10.30">
    <property type="entry name" value="Regulator of chromosome condensation 1/beta-lactamase-inhibitor protein II"/>
    <property type="match status" value="1"/>
</dbReference>
<dbReference type="Pfam" id="PF04403">
    <property type="entry name" value="PqiA"/>
    <property type="match status" value="1"/>
</dbReference>
<feature type="transmembrane region" description="Helical" evidence="4">
    <location>
        <begin position="306"/>
        <end position="326"/>
    </location>
</feature>
<comment type="caution">
    <text evidence="5">The sequence shown here is derived from an EMBL/GenBank/DDBJ whole genome shotgun (WGS) entry which is preliminary data.</text>
</comment>
<keyword evidence="1" id="KW-0677">Repeat</keyword>
<dbReference type="PANTHER" id="PTHR22870">
    <property type="entry name" value="REGULATOR OF CHROMOSOME CONDENSATION"/>
    <property type="match status" value="1"/>
</dbReference>
<dbReference type="PRINTS" id="PR00633">
    <property type="entry name" value="RCCNDNSATION"/>
</dbReference>
<dbReference type="AlphaFoldDB" id="A0A7J6LD10"/>
<dbReference type="PANTHER" id="PTHR22870:SF408">
    <property type="entry name" value="OS09G0560450 PROTEIN"/>
    <property type="match status" value="1"/>
</dbReference>
<keyword evidence="4" id="KW-0812">Transmembrane</keyword>
<name>A0A7J6LD10_PEROL</name>
<feature type="transmembrane region" description="Helical" evidence="4">
    <location>
        <begin position="41"/>
        <end position="65"/>
    </location>
</feature>
<dbReference type="SUPFAM" id="SSF50985">
    <property type="entry name" value="RCC1/BLIP-II"/>
    <property type="match status" value="1"/>
</dbReference>
<evidence type="ECO:0000313" key="5">
    <source>
        <dbReference type="EMBL" id="KAF4657137.1"/>
    </source>
</evidence>
<evidence type="ECO:0000256" key="2">
    <source>
        <dbReference type="PROSITE-ProRule" id="PRU00235"/>
    </source>
</evidence>
<dbReference type="InterPro" id="IPR051210">
    <property type="entry name" value="Ub_ligase/GEF_domain"/>
</dbReference>
<gene>
    <name evidence="5" type="ORF">FOZ61_006447</name>
</gene>
<feature type="region of interest" description="Disordered" evidence="3">
    <location>
        <begin position="463"/>
        <end position="482"/>
    </location>
</feature>
<evidence type="ECO:0000256" key="1">
    <source>
        <dbReference type="ARBA" id="ARBA00022737"/>
    </source>
</evidence>